<dbReference type="EC" id="6.5.1.8" evidence="1"/>
<reference evidence="12 13" key="1">
    <citation type="submission" date="2018-03" db="EMBL/GenBank/DDBJ databases">
        <title>Adhaeribacter sp. HMF7605 Genome sequencing and assembly.</title>
        <authorList>
            <person name="Kang H."/>
            <person name="Kang J."/>
            <person name="Cha I."/>
            <person name="Kim H."/>
            <person name="Joh K."/>
        </authorList>
    </citation>
    <scope>NUCLEOTIDE SEQUENCE [LARGE SCALE GENOMIC DNA]</scope>
    <source>
        <strain evidence="12 13">HMF7605</strain>
    </source>
</reference>
<keyword evidence="4 10" id="KW-0547">Nucleotide-binding</keyword>
<evidence type="ECO:0000256" key="5">
    <source>
        <dbReference type="ARBA" id="ARBA00022800"/>
    </source>
</evidence>
<dbReference type="GO" id="GO:0005525">
    <property type="term" value="F:GTP binding"/>
    <property type="evidence" value="ECO:0007669"/>
    <property type="project" value="UniProtKB-KW"/>
</dbReference>
<keyword evidence="3 11" id="KW-0479">Metal-binding</keyword>
<dbReference type="Gene3D" id="3.90.1860.10">
    <property type="entry name" value="tRNA-splicing ligase RtcB"/>
    <property type="match status" value="1"/>
</dbReference>
<sequence>MASKKLTGHDLMELGFPAGRSISLAISLMQKHYAHLSPAAQLDLLKQVLLAPDKFVTHTVLGEILAALTKQNNSTGAIHLHEQPKPYAIFGDNLIETDAKEQMDLAMRLPVTVNGALMPDTHKGHGLPIGGVLATDGAVIPYAVGMDIACRMHFTLYNVPATILEKQKYQLKQVLQDQTRFGVNTGFEKPQAHEVFDRPEFNQIKVLQQLKTRAAYQLGSSGTGNHFVEFGAVTLDTNDNAFNLPAGEYVGILSHSGARSLGKNIAAHYTQIAMDTCRLPVEAKYLAWLNLQTQAGQEYWQAMQVANDYALACHERIHERLSVSFGEEPVARFDNPHNFAWKEQCQGQEVIVHRKGAARATADNFNVIPGSMTQPGYLVRGLGNVAALYSSSHGAGRAMSAKKAAQVLYQTEMNGLIKAFGIELIGGSLQESPVAYKNMHYVMESQQQQVEILGKFTPKLVRMDR</sequence>
<dbReference type="AlphaFoldDB" id="A0A2T2YPD6"/>
<protein>
    <recommendedName>
        <fullName evidence="1">3'-phosphate/5'-hydroxy nucleic acid ligase</fullName>
        <ecNumber evidence="1">6.5.1.8</ecNumber>
    </recommendedName>
</protein>
<dbReference type="Proteomes" id="UP000240357">
    <property type="component" value="Unassembled WGS sequence"/>
</dbReference>
<feature type="binding site" evidence="11">
    <location>
        <position position="255"/>
    </location>
    <ligand>
        <name>Mn(2+)</name>
        <dbReference type="ChEBI" id="CHEBI:29035"/>
        <label>2</label>
    </ligand>
</feature>
<dbReference type="OrthoDB" id="9802323at2"/>
<evidence type="ECO:0000256" key="3">
    <source>
        <dbReference type="ARBA" id="ARBA00022723"/>
    </source>
</evidence>
<evidence type="ECO:0000313" key="12">
    <source>
        <dbReference type="EMBL" id="PSR57370.1"/>
    </source>
</evidence>
<evidence type="ECO:0000256" key="2">
    <source>
        <dbReference type="ARBA" id="ARBA00022598"/>
    </source>
</evidence>
<feature type="binding site" evidence="10">
    <location>
        <begin position="393"/>
        <end position="396"/>
    </location>
    <ligand>
        <name>GMP</name>
        <dbReference type="ChEBI" id="CHEBI:58115"/>
    </ligand>
</feature>
<gene>
    <name evidence="12" type="ORF">AHMF7605_19190</name>
</gene>
<feature type="binding site" evidence="10">
    <location>
        <begin position="225"/>
        <end position="229"/>
    </location>
    <ligand>
        <name>GMP</name>
        <dbReference type="ChEBI" id="CHEBI:58115"/>
    </ligand>
</feature>
<comment type="cofactor">
    <cofactor evidence="11">
        <name>Mn(2+)</name>
        <dbReference type="ChEBI" id="CHEBI:29035"/>
    </cofactor>
    <text evidence="11">Binds 2 manganese ions per subunit.</text>
</comment>
<keyword evidence="2 12" id="KW-0436">Ligase</keyword>
<keyword evidence="7 11" id="KW-0464">Manganese</keyword>
<organism evidence="12 13">
    <name type="scientific">Adhaeribacter arboris</name>
    <dbReference type="NCBI Taxonomy" id="2072846"/>
    <lineage>
        <taxon>Bacteria</taxon>
        <taxon>Pseudomonadati</taxon>
        <taxon>Bacteroidota</taxon>
        <taxon>Cytophagia</taxon>
        <taxon>Cytophagales</taxon>
        <taxon>Hymenobacteraceae</taxon>
        <taxon>Adhaeribacter</taxon>
    </lineage>
</organism>
<name>A0A2T2YPD6_9BACT</name>
<evidence type="ECO:0000256" key="1">
    <source>
        <dbReference type="ARBA" id="ARBA00012726"/>
    </source>
</evidence>
<comment type="catalytic activity">
    <reaction evidence="8">
        <text>a 3'-end 3'-phospho-ribonucleotide-RNA + a 5'-end dephospho-ribonucleoside-RNA + GTP = a ribonucleotidyl-ribonucleotide-RNA + GMP + diphosphate</text>
        <dbReference type="Rhea" id="RHEA:68076"/>
        <dbReference type="Rhea" id="RHEA-COMP:10463"/>
        <dbReference type="Rhea" id="RHEA-COMP:13936"/>
        <dbReference type="Rhea" id="RHEA-COMP:17355"/>
        <dbReference type="ChEBI" id="CHEBI:33019"/>
        <dbReference type="ChEBI" id="CHEBI:37565"/>
        <dbReference type="ChEBI" id="CHEBI:58115"/>
        <dbReference type="ChEBI" id="CHEBI:83062"/>
        <dbReference type="ChEBI" id="CHEBI:138284"/>
        <dbReference type="ChEBI" id="CHEBI:173118"/>
        <dbReference type="EC" id="6.5.1.8"/>
    </reaction>
</comment>
<dbReference type="GO" id="GO:0006281">
    <property type="term" value="P:DNA repair"/>
    <property type="evidence" value="ECO:0007669"/>
    <property type="project" value="TreeGrafter"/>
</dbReference>
<dbReference type="InterPro" id="IPR001233">
    <property type="entry name" value="RtcB"/>
</dbReference>
<proteinExistence type="predicted"/>
<keyword evidence="6 10" id="KW-0342">GTP-binding</keyword>
<dbReference type="EMBL" id="PYFT01000001">
    <property type="protein sequence ID" value="PSR57370.1"/>
    <property type="molecule type" value="Genomic_DNA"/>
</dbReference>
<dbReference type="GO" id="GO:0006396">
    <property type="term" value="P:RNA processing"/>
    <property type="evidence" value="ECO:0007669"/>
    <property type="project" value="InterPro"/>
</dbReference>
<keyword evidence="13" id="KW-1185">Reference proteome</keyword>
<feature type="binding site" evidence="10">
    <location>
        <begin position="369"/>
        <end position="372"/>
    </location>
    <ligand>
        <name>GMP</name>
        <dbReference type="ChEBI" id="CHEBI:58115"/>
    </ligand>
</feature>
<feature type="binding site" evidence="10">
    <location>
        <begin position="337"/>
        <end position="338"/>
    </location>
    <ligand>
        <name>GMP</name>
        <dbReference type="ChEBI" id="CHEBI:58115"/>
    </ligand>
</feature>
<feature type="binding site" evidence="11">
    <location>
        <position position="147"/>
    </location>
    <ligand>
        <name>Mn(2+)</name>
        <dbReference type="ChEBI" id="CHEBI:29035"/>
        <label>1</label>
    </ligand>
</feature>
<dbReference type="GO" id="GO:0003909">
    <property type="term" value="F:DNA ligase activity"/>
    <property type="evidence" value="ECO:0007669"/>
    <property type="project" value="TreeGrafter"/>
</dbReference>
<evidence type="ECO:0000256" key="4">
    <source>
        <dbReference type="ARBA" id="ARBA00022741"/>
    </source>
</evidence>
<dbReference type="SUPFAM" id="SSF103365">
    <property type="entry name" value="Hypothetical protein PH1602"/>
    <property type="match status" value="1"/>
</dbReference>
<comment type="caution">
    <text evidence="12">The sequence shown here is derived from an EMBL/GenBank/DDBJ whole genome shotgun (WGS) entry which is preliminary data.</text>
</comment>
<evidence type="ECO:0000256" key="8">
    <source>
        <dbReference type="ARBA" id="ARBA00047746"/>
    </source>
</evidence>
<feature type="binding site" evidence="11">
    <location>
        <position position="226"/>
    </location>
    <ligand>
        <name>Mn(2+)</name>
        <dbReference type="ChEBI" id="CHEBI:29035"/>
        <label>1</label>
    </ligand>
</feature>
<evidence type="ECO:0000256" key="9">
    <source>
        <dbReference type="PIRSR" id="PIRSR601233-1"/>
    </source>
</evidence>
<dbReference type="PANTHER" id="PTHR43749:SF2">
    <property type="entry name" value="RNA-SPLICING LIGASE RTCB"/>
    <property type="match status" value="1"/>
</dbReference>
<keyword evidence="5" id="KW-0692">RNA repair</keyword>
<accession>A0A2T2YPD6</accession>
<evidence type="ECO:0000256" key="10">
    <source>
        <dbReference type="PIRSR" id="PIRSR601233-2"/>
    </source>
</evidence>
<dbReference type="PANTHER" id="PTHR43749">
    <property type="entry name" value="RNA-SPLICING LIGASE RTCB"/>
    <property type="match status" value="1"/>
</dbReference>
<dbReference type="GO" id="GO:0030145">
    <property type="term" value="F:manganese ion binding"/>
    <property type="evidence" value="ECO:0007669"/>
    <property type="project" value="TreeGrafter"/>
</dbReference>
<feature type="active site" description="GMP-histidine intermediate" evidence="9">
    <location>
        <position position="393"/>
    </location>
</feature>
<evidence type="ECO:0000313" key="13">
    <source>
        <dbReference type="Proteomes" id="UP000240357"/>
    </source>
</evidence>
<dbReference type="GO" id="GO:0170057">
    <property type="term" value="F:RNA ligase (GTP) activity"/>
    <property type="evidence" value="ECO:0007669"/>
    <property type="project" value="UniProtKB-EC"/>
</dbReference>
<feature type="binding site" evidence="11">
    <location>
        <position position="337"/>
    </location>
    <ligand>
        <name>Mn(2+)</name>
        <dbReference type="ChEBI" id="CHEBI:29035"/>
        <label>2</label>
    </ligand>
</feature>
<dbReference type="InterPro" id="IPR036025">
    <property type="entry name" value="RtcB-like_sf"/>
</dbReference>
<dbReference type="InterPro" id="IPR052915">
    <property type="entry name" value="RtcB-like"/>
</dbReference>
<evidence type="ECO:0000256" key="7">
    <source>
        <dbReference type="ARBA" id="ARBA00023211"/>
    </source>
</evidence>
<dbReference type="Pfam" id="PF01139">
    <property type="entry name" value="RtcB"/>
    <property type="match status" value="1"/>
</dbReference>
<dbReference type="GO" id="GO:0042245">
    <property type="term" value="P:RNA repair"/>
    <property type="evidence" value="ECO:0007669"/>
    <property type="project" value="UniProtKB-KW"/>
</dbReference>
<evidence type="ECO:0000256" key="11">
    <source>
        <dbReference type="PIRSR" id="PIRSR601233-3"/>
    </source>
</evidence>
<evidence type="ECO:0000256" key="6">
    <source>
        <dbReference type="ARBA" id="ARBA00023134"/>
    </source>
</evidence>